<dbReference type="AlphaFoldDB" id="A0A1R3G4F9"/>
<protein>
    <submittedName>
        <fullName evidence="2">Uncharacterized protein</fullName>
    </submittedName>
</protein>
<evidence type="ECO:0000313" key="2">
    <source>
        <dbReference type="EMBL" id="OMO52968.1"/>
    </source>
</evidence>
<keyword evidence="3" id="KW-1185">Reference proteome</keyword>
<feature type="region of interest" description="Disordered" evidence="1">
    <location>
        <begin position="1"/>
        <end position="52"/>
    </location>
</feature>
<feature type="compositionally biased region" description="Basic and acidic residues" evidence="1">
    <location>
        <begin position="33"/>
        <end position="43"/>
    </location>
</feature>
<organism evidence="2 3">
    <name type="scientific">Corchorus olitorius</name>
    <dbReference type="NCBI Taxonomy" id="93759"/>
    <lineage>
        <taxon>Eukaryota</taxon>
        <taxon>Viridiplantae</taxon>
        <taxon>Streptophyta</taxon>
        <taxon>Embryophyta</taxon>
        <taxon>Tracheophyta</taxon>
        <taxon>Spermatophyta</taxon>
        <taxon>Magnoliopsida</taxon>
        <taxon>eudicotyledons</taxon>
        <taxon>Gunneridae</taxon>
        <taxon>Pentapetalae</taxon>
        <taxon>rosids</taxon>
        <taxon>malvids</taxon>
        <taxon>Malvales</taxon>
        <taxon>Malvaceae</taxon>
        <taxon>Grewioideae</taxon>
        <taxon>Apeibeae</taxon>
        <taxon>Corchorus</taxon>
    </lineage>
</organism>
<sequence length="177" mass="19091">MSYHNPLPSASSNENSNAKPPIALPESATNITHESEPTLDQHPKTSSSRPTSASAMLLNKLANKVTKLQCVDALRARQSCTSNSMQSISSSPTPDIIWVDDLLSSEHSGENYNANMEYPLSDYSDAFSDILPGMNINNPALKNMGSKLFASFSCMDALDDGHDNLPLPGPPSTREQP</sequence>
<evidence type="ECO:0000256" key="1">
    <source>
        <dbReference type="SAM" id="MobiDB-lite"/>
    </source>
</evidence>
<dbReference type="EMBL" id="AWUE01023708">
    <property type="protein sequence ID" value="OMO52968.1"/>
    <property type="molecule type" value="Genomic_DNA"/>
</dbReference>
<proteinExistence type="predicted"/>
<dbReference type="Proteomes" id="UP000187203">
    <property type="component" value="Unassembled WGS sequence"/>
</dbReference>
<gene>
    <name evidence="2" type="ORF">COLO4_36906</name>
</gene>
<feature type="compositionally biased region" description="Polar residues" evidence="1">
    <location>
        <begin position="8"/>
        <end position="18"/>
    </location>
</feature>
<reference evidence="3" key="1">
    <citation type="submission" date="2013-09" db="EMBL/GenBank/DDBJ databases">
        <title>Corchorus olitorius genome sequencing.</title>
        <authorList>
            <person name="Alam M."/>
            <person name="Haque M.S."/>
            <person name="Islam M.S."/>
            <person name="Emdad E.M."/>
            <person name="Islam M.M."/>
            <person name="Ahmed B."/>
            <person name="Halim A."/>
            <person name="Hossen Q.M.M."/>
            <person name="Hossain M.Z."/>
            <person name="Ahmed R."/>
            <person name="Khan M.M."/>
            <person name="Islam R."/>
            <person name="Rashid M.M."/>
            <person name="Khan S.A."/>
            <person name="Rahman M.S."/>
            <person name="Alam M."/>
            <person name="Yahiya A.S."/>
            <person name="Khan M.S."/>
            <person name="Azam M.S."/>
            <person name="Haque T."/>
            <person name="Lashkar M.Z.H."/>
            <person name="Akhand A.I."/>
            <person name="Morshed G."/>
            <person name="Roy S."/>
            <person name="Uddin K.S."/>
            <person name="Rabeya T."/>
            <person name="Hossain A.S."/>
            <person name="Chowdhury A."/>
            <person name="Snigdha A.R."/>
            <person name="Mortoza M.S."/>
            <person name="Matin S.A."/>
            <person name="Hoque S.M.E."/>
            <person name="Islam M.K."/>
            <person name="Roy D.K."/>
            <person name="Haider R."/>
            <person name="Moosa M.M."/>
            <person name="Elias S.M."/>
            <person name="Hasan A.M."/>
            <person name="Jahan S."/>
            <person name="Shafiuddin M."/>
            <person name="Mahmood N."/>
            <person name="Shommy N.S."/>
        </authorList>
    </citation>
    <scope>NUCLEOTIDE SEQUENCE [LARGE SCALE GENOMIC DNA]</scope>
    <source>
        <strain evidence="3">cv. O-4</strain>
    </source>
</reference>
<accession>A0A1R3G4F9</accession>
<evidence type="ECO:0000313" key="3">
    <source>
        <dbReference type="Proteomes" id="UP000187203"/>
    </source>
</evidence>
<name>A0A1R3G4F9_9ROSI</name>
<comment type="caution">
    <text evidence="2">The sequence shown here is derived from an EMBL/GenBank/DDBJ whole genome shotgun (WGS) entry which is preliminary data.</text>
</comment>